<feature type="non-terminal residue" evidence="2">
    <location>
        <position position="348"/>
    </location>
</feature>
<evidence type="ECO:0000313" key="3">
    <source>
        <dbReference type="Proteomes" id="UP000230973"/>
    </source>
</evidence>
<organism evidence="2 3">
    <name type="scientific">Candidatus Uhrbacteria bacterium CG_4_10_14_0_8_um_filter_58_22</name>
    <dbReference type="NCBI Taxonomy" id="1975029"/>
    <lineage>
        <taxon>Bacteria</taxon>
        <taxon>Candidatus Uhriibacteriota</taxon>
    </lineage>
</organism>
<feature type="non-terminal residue" evidence="2">
    <location>
        <position position="1"/>
    </location>
</feature>
<evidence type="ECO:0008006" key="4">
    <source>
        <dbReference type="Google" id="ProtNLM"/>
    </source>
</evidence>
<protein>
    <recommendedName>
        <fullName evidence="4">Phage portal protein</fullName>
    </recommendedName>
</protein>
<proteinExistence type="predicted"/>
<dbReference type="AlphaFoldDB" id="A0A2M7QA25"/>
<name>A0A2M7QA25_9BACT</name>
<dbReference type="EMBL" id="PFLC01000030">
    <property type="protein sequence ID" value="PIY62704.1"/>
    <property type="molecule type" value="Genomic_DNA"/>
</dbReference>
<evidence type="ECO:0000313" key="2">
    <source>
        <dbReference type="EMBL" id="PIY62704.1"/>
    </source>
</evidence>
<feature type="region of interest" description="Disordered" evidence="1">
    <location>
        <begin position="248"/>
        <end position="295"/>
    </location>
</feature>
<accession>A0A2M7QA25</accession>
<reference evidence="3" key="1">
    <citation type="submission" date="2017-09" db="EMBL/GenBank/DDBJ databases">
        <title>Depth-based differentiation of microbial function through sediment-hosted aquifers and enrichment of novel symbionts in the deep terrestrial subsurface.</title>
        <authorList>
            <person name="Probst A.J."/>
            <person name="Ladd B."/>
            <person name="Jarett J.K."/>
            <person name="Geller-Mcgrath D.E."/>
            <person name="Sieber C.M.K."/>
            <person name="Emerson J.B."/>
            <person name="Anantharaman K."/>
            <person name="Thomas B.C."/>
            <person name="Malmstrom R."/>
            <person name="Stieglmeier M."/>
            <person name="Klingl A."/>
            <person name="Woyke T."/>
            <person name="Ryan C.M."/>
            <person name="Banfield J.F."/>
        </authorList>
    </citation>
    <scope>NUCLEOTIDE SEQUENCE [LARGE SCALE GENOMIC DNA]</scope>
</reference>
<evidence type="ECO:0000256" key="1">
    <source>
        <dbReference type="SAM" id="MobiDB-lite"/>
    </source>
</evidence>
<sequence>ELDKSDEDLVKLADTWERTWNESDVKQKWEQAGEENEKYWKGEHFNRPSADKSRAMVDNAIFEGLETYLPQVTRRNPEPMVSLAVGEEADQAKQDFAHAIQAELGEIADEVKLRLKLKGAARHQSVRLLGAIKLGWDLDNDRPAVKVVRPVRLILDPEAATDEDGYTGDRLGEHRRLPAWKIVALIEKDEKQKDNVEYITNELAKGDTATMIGFVEWWTADSMFWKCGSRILLKRKNPHWNYDEEVTSAVTGESEQGVGVEQPMEAPGLPQGAPVAPTLPQADAPAPQEPRKGVNHFKSRRMPYVLLSIFNLGKQPVDATSLMGQNLANQDLINKRNRQIDKNADNAN</sequence>
<gene>
    <name evidence="2" type="ORF">COY93_02510</name>
</gene>
<comment type="caution">
    <text evidence="2">The sequence shown here is derived from an EMBL/GenBank/DDBJ whole genome shotgun (WGS) entry which is preliminary data.</text>
</comment>
<dbReference type="Proteomes" id="UP000230973">
    <property type="component" value="Unassembled WGS sequence"/>
</dbReference>